<dbReference type="EMBL" id="MU274904">
    <property type="protein sequence ID" value="KAI0092100.1"/>
    <property type="molecule type" value="Genomic_DNA"/>
</dbReference>
<sequence length="196" mass="21670">MISLRQFSVETLAARDTRTYNVSRHNPHPDIVITNTNVNVHKYIKPRPIEVCATFQLPAPPYPRRVTVGSHTTGRRRMFLFTIVIVLARLASVACVQETHSVTLFSRCNTTSGGGAIALLNDRFVGADCETSGINCATVEFTLQNNATNGAFFNLATQPESGNHQFDNPFIFVQHLPDVVSVRRSVRSGCRLLLAN</sequence>
<evidence type="ECO:0000313" key="1">
    <source>
        <dbReference type="EMBL" id="KAI0092100.1"/>
    </source>
</evidence>
<comment type="caution">
    <text evidence="1">The sequence shown here is derived from an EMBL/GenBank/DDBJ whole genome shotgun (WGS) entry which is preliminary data.</text>
</comment>
<keyword evidence="2" id="KW-1185">Reference proteome</keyword>
<evidence type="ECO:0000313" key="2">
    <source>
        <dbReference type="Proteomes" id="UP001055072"/>
    </source>
</evidence>
<dbReference type="Proteomes" id="UP001055072">
    <property type="component" value="Unassembled WGS sequence"/>
</dbReference>
<reference evidence="1" key="1">
    <citation type="journal article" date="2021" name="Environ. Microbiol.">
        <title>Gene family expansions and transcriptome signatures uncover fungal adaptations to wood decay.</title>
        <authorList>
            <person name="Hage H."/>
            <person name="Miyauchi S."/>
            <person name="Viragh M."/>
            <person name="Drula E."/>
            <person name="Min B."/>
            <person name="Chaduli D."/>
            <person name="Navarro D."/>
            <person name="Favel A."/>
            <person name="Norest M."/>
            <person name="Lesage-Meessen L."/>
            <person name="Balint B."/>
            <person name="Merenyi Z."/>
            <person name="de Eugenio L."/>
            <person name="Morin E."/>
            <person name="Martinez A.T."/>
            <person name="Baldrian P."/>
            <person name="Stursova M."/>
            <person name="Martinez M.J."/>
            <person name="Novotny C."/>
            <person name="Magnuson J.K."/>
            <person name="Spatafora J.W."/>
            <person name="Maurice S."/>
            <person name="Pangilinan J."/>
            <person name="Andreopoulos W."/>
            <person name="LaButti K."/>
            <person name="Hundley H."/>
            <person name="Na H."/>
            <person name="Kuo A."/>
            <person name="Barry K."/>
            <person name="Lipzen A."/>
            <person name="Henrissat B."/>
            <person name="Riley R."/>
            <person name="Ahrendt S."/>
            <person name="Nagy L.G."/>
            <person name="Grigoriev I.V."/>
            <person name="Martin F."/>
            <person name="Rosso M.N."/>
        </authorList>
    </citation>
    <scope>NUCLEOTIDE SEQUENCE</scope>
    <source>
        <strain evidence="1">CBS 384.51</strain>
    </source>
</reference>
<name>A0ACB8UCU2_9APHY</name>
<gene>
    <name evidence="1" type="ORF">BDY19DRAFT_578966</name>
</gene>
<proteinExistence type="predicted"/>
<accession>A0ACB8UCU2</accession>
<protein>
    <submittedName>
        <fullName evidence="1">Uncharacterized protein</fullName>
    </submittedName>
</protein>
<organism evidence="1 2">
    <name type="scientific">Irpex rosettiformis</name>
    <dbReference type="NCBI Taxonomy" id="378272"/>
    <lineage>
        <taxon>Eukaryota</taxon>
        <taxon>Fungi</taxon>
        <taxon>Dikarya</taxon>
        <taxon>Basidiomycota</taxon>
        <taxon>Agaricomycotina</taxon>
        <taxon>Agaricomycetes</taxon>
        <taxon>Polyporales</taxon>
        <taxon>Irpicaceae</taxon>
        <taxon>Irpex</taxon>
    </lineage>
</organism>